<keyword evidence="8" id="KW-0368">Histidine biosynthesis</keyword>
<comment type="function">
    <text evidence="7 8">Required for the first step of histidine biosynthesis. May allow the feedback regulation of ATP phosphoribosyltransferase activity by histidine.</text>
</comment>
<dbReference type="InterPro" id="IPR041715">
    <property type="entry name" value="HisRS-like_core"/>
</dbReference>
<organism evidence="10 11">
    <name type="scientific">Microbulbifer celer</name>
    <dbReference type="NCBI Taxonomy" id="435905"/>
    <lineage>
        <taxon>Bacteria</taxon>
        <taxon>Pseudomonadati</taxon>
        <taxon>Pseudomonadota</taxon>
        <taxon>Gammaproteobacteria</taxon>
        <taxon>Cellvibrionales</taxon>
        <taxon>Microbulbiferaceae</taxon>
        <taxon>Microbulbifer</taxon>
    </lineage>
</organism>
<dbReference type="PANTHER" id="PTHR43707">
    <property type="entry name" value="HISTIDYL-TRNA SYNTHETASE"/>
    <property type="match status" value="1"/>
</dbReference>
<name>A0ABW3U5S7_9GAMM</name>
<evidence type="ECO:0000256" key="3">
    <source>
        <dbReference type="ARBA" id="ARBA00005539"/>
    </source>
</evidence>
<dbReference type="InterPro" id="IPR004517">
    <property type="entry name" value="HisZ"/>
</dbReference>
<evidence type="ECO:0000313" key="11">
    <source>
        <dbReference type="Proteomes" id="UP001597264"/>
    </source>
</evidence>
<evidence type="ECO:0000256" key="1">
    <source>
        <dbReference type="ARBA" id="ARBA00004496"/>
    </source>
</evidence>
<dbReference type="PIRSF" id="PIRSF001549">
    <property type="entry name" value="His-tRNA_synth"/>
    <property type="match status" value="1"/>
</dbReference>
<keyword evidence="11" id="KW-1185">Reference proteome</keyword>
<evidence type="ECO:0000256" key="4">
    <source>
        <dbReference type="ARBA" id="ARBA00011496"/>
    </source>
</evidence>
<feature type="domain" description="Class II Histidinyl-tRNA synthetase (HisRS)-like catalytic core" evidence="9">
    <location>
        <begin position="12"/>
        <end position="322"/>
    </location>
</feature>
<evidence type="ECO:0000256" key="5">
    <source>
        <dbReference type="ARBA" id="ARBA00020397"/>
    </source>
</evidence>
<keyword evidence="6 8" id="KW-0963">Cytoplasm</keyword>
<reference evidence="11" key="1">
    <citation type="journal article" date="2019" name="Int. J. Syst. Evol. Microbiol.">
        <title>The Global Catalogue of Microorganisms (GCM) 10K type strain sequencing project: providing services to taxonomists for standard genome sequencing and annotation.</title>
        <authorList>
            <consortium name="The Broad Institute Genomics Platform"/>
            <consortium name="The Broad Institute Genome Sequencing Center for Infectious Disease"/>
            <person name="Wu L."/>
            <person name="Ma J."/>
        </authorList>
    </citation>
    <scope>NUCLEOTIDE SEQUENCE [LARGE SCALE GENOMIC DNA]</scope>
    <source>
        <strain evidence="11">CCUG 54356</strain>
    </source>
</reference>
<dbReference type="HAMAP" id="MF_00125">
    <property type="entry name" value="HisZ"/>
    <property type="match status" value="1"/>
</dbReference>
<dbReference type="SUPFAM" id="SSF55681">
    <property type="entry name" value="Class II aaRS and biotin synthetases"/>
    <property type="match status" value="1"/>
</dbReference>
<comment type="subcellular location">
    <subcellularLocation>
        <location evidence="1 8">Cytoplasm</location>
    </subcellularLocation>
</comment>
<dbReference type="EMBL" id="JBHTLR010000005">
    <property type="protein sequence ID" value="MFD1215777.1"/>
    <property type="molecule type" value="Genomic_DNA"/>
</dbReference>
<comment type="similarity">
    <text evidence="3 8">Belongs to the class-II aminoacyl-tRNA synthetase family. HisZ subfamily.</text>
</comment>
<evidence type="ECO:0000259" key="9">
    <source>
        <dbReference type="Pfam" id="PF13393"/>
    </source>
</evidence>
<keyword evidence="10" id="KW-0808">Transferase</keyword>
<evidence type="ECO:0000256" key="7">
    <source>
        <dbReference type="ARBA" id="ARBA00025246"/>
    </source>
</evidence>
<dbReference type="RefSeq" id="WP_230436496.1">
    <property type="nucleotide sequence ID" value="NZ_CP087715.1"/>
</dbReference>
<proteinExistence type="inferred from homology"/>
<dbReference type="InterPro" id="IPR045864">
    <property type="entry name" value="aa-tRNA-synth_II/BPL/LPL"/>
</dbReference>
<dbReference type="Proteomes" id="UP001597264">
    <property type="component" value="Unassembled WGS sequence"/>
</dbReference>
<dbReference type="NCBIfam" id="TIGR00443">
    <property type="entry name" value="hisZ_biosyn_reg"/>
    <property type="match status" value="1"/>
</dbReference>
<comment type="subunit">
    <text evidence="4 8">Heteromultimer composed of HisG and HisZ subunits.</text>
</comment>
<keyword evidence="8" id="KW-0028">Amino-acid biosynthesis</keyword>
<comment type="pathway">
    <text evidence="2 8">Amino-acid biosynthesis; L-histidine biosynthesis; L-histidine from 5-phospho-alpha-D-ribose 1-diphosphate: step 1/9.</text>
</comment>
<keyword evidence="10" id="KW-0328">Glycosyltransferase</keyword>
<protein>
    <recommendedName>
        <fullName evidence="5 8">ATP phosphoribosyltransferase regulatory subunit</fullName>
    </recommendedName>
</protein>
<evidence type="ECO:0000256" key="6">
    <source>
        <dbReference type="ARBA" id="ARBA00022490"/>
    </source>
</evidence>
<comment type="miscellaneous">
    <text evidence="8">This function is generally fulfilled by the C-terminal part of HisG, which is missing in some bacteria such as this one.</text>
</comment>
<dbReference type="Pfam" id="PF13393">
    <property type="entry name" value="tRNA-synt_His"/>
    <property type="match status" value="1"/>
</dbReference>
<comment type="caution">
    <text evidence="10">The sequence shown here is derived from an EMBL/GenBank/DDBJ whole genome shotgun (WGS) entry which is preliminary data.</text>
</comment>
<gene>
    <name evidence="8" type="primary">hisZ</name>
    <name evidence="10" type="ORF">ACFQ2X_04135</name>
</gene>
<sequence>MTQAERWMLPDGIAEILPADAKRVETLRRNLLDLYHRWGYELIIPPMVEFTDSLLIGMGRDVDLSTFRVTDQLSGRILGIRADITPQAARIDSHSFPRSGANRLCYAGQVLYTRPRAPMGPRAPIQIGAELYGVQSLQGDIEVISLMIETLHMAGIREIHLDLGHVAIFRSLAEAAGLDADQQQELIRLLQSKAVADIERWVEENLGSGDAANWLRNLPRLAGGTECLARARELLDGAPAALRDALQELQQVADAVARRYPQVALFFDLGEMRGYDYETGLVFAAYSPGHGEALANGGRYNGIGAVFGRDRAATGFSTDLVAINTLGANGKREAGAILAPAEAGDREQGDQLWQTVQQLRADGEIVIAAMPETADADSETLARCDRELCREGNGWVVKPRSQ</sequence>
<dbReference type="NCBIfam" id="NF009086">
    <property type="entry name" value="PRK12421.1"/>
    <property type="match status" value="1"/>
</dbReference>
<dbReference type="Gene3D" id="3.30.930.10">
    <property type="entry name" value="Bira Bifunctional Protein, Domain 2"/>
    <property type="match status" value="1"/>
</dbReference>
<evidence type="ECO:0000256" key="8">
    <source>
        <dbReference type="HAMAP-Rule" id="MF_00125"/>
    </source>
</evidence>
<dbReference type="CDD" id="cd00773">
    <property type="entry name" value="HisRS-like_core"/>
    <property type="match status" value="1"/>
</dbReference>
<dbReference type="NCBIfam" id="NF008935">
    <property type="entry name" value="PRK12292.1-1"/>
    <property type="match status" value="1"/>
</dbReference>
<dbReference type="GO" id="GO:0016757">
    <property type="term" value="F:glycosyltransferase activity"/>
    <property type="evidence" value="ECO:0007669"/>
    <property type="project" value="UniProtKB-KW"/>
</dbReference>
<dbReference type="PANTHER" id="PTHR43707:SF1">
    <property type="entry name" value="HISTIDINE--TRNA LIGASE, MITOCHONDRIAL-RELATED"/>
    <property type="match status" value="1"/>
</dbReference>
<evidence type="ECO:0000313" key="10">
    <source>
        <dbReference type="EMBL" id="MFD1215777.1"/>
    </source>
</evidence>
<accession>A0ABW3U5S7</accession>
<dbReference type="InterPro" id="IPR004516">
    <property type="entry name" value="HisRS/HisZ"/>
</dbReference>
<evidence type="ECO:0000256" key="2">
    <source>
        <dbReference type="ARBA" id="ARBA00004667"/>
    </source>
</evidence>